<keyword evidence="4" id="KW-1185">Reference proteome</keyword>
<protein>
    <submittedName>
        <fullName evidence="3">Bifunctional RNase H/acid phosphatase</fullName>
    </submittedName>
</protein>
<dbReference type="Proteomes" id="UP001614391">
    <property type="component" value="Unassembled WGS sequence"/>
</dbReference>
<dbReference type="SUPFAM" id="SSF53254">
    <property type="entry name" value="Phosphoglycerate mutase-like"/>
    <property type="match status" value="1"/>
</dbReference>
<feature type="region of interest" description="Disordered" evidence="1">
    <location>
        <begin position="140"/>
        <end position="208"/>
    </location>
</feature>
<dbReference type="InterPro" id="IPR012337">
    <property type="entry name" value="RNaseH-like_sf"/>
</dbReference>
<name>A0ABW8CQ07_STRBI</name>
<feature type="compositionally biased region" description="Low complexity" evidence="1">
    <location>
        <begin position="168"/>
        <end position="208"/>
    </location>
</feature>
<evidence type="ECO:0000256" key="1">
    <source>
        <dbReference type="SAM" id="MobiDB-lite"/>
    </source>
</evidence>
<dbReference type="SUPFAM" id="SSF53098">
    <property type="entry name" value="Ribonuclease H-like"/>
    <property type="match status" value="1"/>
</dbReference>
<proteinExistence type="predicted"/>
<dbReference type="RefSeq" id="WP_399610500.1">
    <property type="nucleotide sequence ID" value="NZ_JBITYT010000002.1"/>
</dbReference>
<reference evidence="3 4" key="1">
    <citation type="submission" date="2024-10" db="EMBL/GenBank/DDBJ databases">
        <title>The Natural Products Discovery Center: Release of the First 8490 Sequenced Strains for Exploring Actinobacteria Biosynthetic Diversity.</title>
        <authorList>
            <person name="Kalkreuter E."/>
            <person name="Kautsar S.A."/>
            <person name="Yang D."/>
            <person name="Bader C.D."/>
            <person name="Teijaro C.N."/>
            <person name="Fluegel L."/>
            <person name="Davis C.M."/>
            <person name="Simpson J.R."/>
            <person name="Lauterbach L."/>
            <person name="Steele A.D."/>
            <person name="Gui C."/>
            <person name="Meng S."/>
            <person name="Li G."/>
            <person name="Viehrig K."/>
            <person name="Ye F."/>
            <person name="Su P."/>
            <person name="Kiefer A.F."/>
            <person name="Nichols A."/>
            <person name="Cepeda A.J."/>
            <person name="Yan W."/>
            <person name="Fan B."/>
            <person name="Jiang Y."/>
            <person name="Adhikari A."/>
            <person name="Zheng C.-J."/>
            <person name="Schuster L."/>
            <person name="Cowan T.M."/>
            <person name="Smanski M.J."/>
            <person name="Chevrette M.G."/>
            <person name="De Carvalho L.P.S."/>
            <person name="Shen B."/>
        </authorList>
    </citation>
    <scope>NUCLEOTIDE SEQUENCE [LARGE SCALE GENOMIC DNA]</scope>
    <source>
        <strain evidence="3 4">NPDC053346</strain>
    </source>
</reference>
<dbReference type="Gene3D" id="3.30.420.10">
    <property type="entry name" value="Ribonuclease H-like superfamily/Ribonuclease H"/>
    <property type="match status" value="1"/>
</dbReference>
<dbReference type="PANTHER" id="PTHR48100:SF62">
    <property type="entry name" value="GLUCOSYL-3-PHOSPHOGLYCERATE PHOSPHATASE"/>
    <property type="match status" value="1"/>
</dbReference>
<evidence type="ECO:0000313" key="4">
    <source>
        <dbReference type="Proteomes" id="UP001614391"/>
    </source>
</evidence>
<evidence type="ECO:0000313" key="3">
    <source>
        <dbReference type="EMBL" id="MFI9118475.1"/>
    </source>
</evidence>
<feature type="compositionally biased region" description="Low complexity" evidence="1">
    <location>
        <begin position="146"/>
        <end position="161"/>
    </location>
</feature>
<dbReference type="Gene3D" id="3.40.50.1240">
    <property type="entry name" value="Phosphoglycerate mutase-like"/>
    <property type="match status" value="1"/>
</dbReference>
<sequence>MTSARELVVEADGGSRGNPGPAGYGAVVLDAATGETLAEAAEYIGVATNNVAEYKGLVAGLKAARELFPDATVHVRMDSKLVVEQMSGRWKIKHPDMKPLAAEAGRIFPAGRVRYEWIPRERNKHADRLANEAMDAGRLGRRWEPSGSTAALDASAARNASAPPPPGDARAGAARARAALSTTAAGTSTSTSTSAPTDTGAGAGARPAAGDGLFAAEEATAASSTPTASGDFEAEAGALAPTGQAARTRTDPGRAPTGAEPDRGAANGTGATRSDAPAPVSVQPRDASPQGWAAPDMGAPATFVLLRHGETALTPEKRFSGSGGTDPELSAAGLRQAEAVAAALAARGTIQEIVSSPLTRCRQTAAAVAARLGLDVRIEQGLRETDFGAWEGLTFGEVRERYPEDLDAWLASPKAAPTGGGESFATVARRVAATRDRLTAAHAGRTVLLVTHVTPIKTLVRLALGAPPESLFRMELSAASISAVAYYADGNASVRLLNDTSHLR</sequence>
<dbReference type="InterPro" id="IPR036397">
    <property type="entry name" value="RNaseH_sf"/>
</dbReference>
<comment type="caution">
    <text evidence="3">The sequence shown here is derived from an EMBL/GenBank/DDBJ whole genome shotgun (WGS) entry which is preliminary data.</text>
</comment>
<gene>
    <name evidence="3" type="ORF">ACIGW0_03545</name>
</gene>
<dbReference type="CDD" id="cd07067">
    <property type="entry name" value="HP_PGM_like"/>
    <property type="match status" value="1"/>
</dbReference>
<dbReference type="NCBIfam" id="NF005567">
    <property type="entry name" value="PRK07238.1"/>
    <property type="match status" value="1"/>
</dbReference>
<dbReference type="SMART" id="SM00855">
    <property type="entry name" value="PGAM"/>
    <property type="match status" value="1"/>
</dbReference>
<dbReference type="InterPro" id="IPR029033">
    <property type="entry name" value="His_PPase_superfam"/>
</dbReference>
<dbReference type="Pfam" id="PF13456">
    <property type="entry name" value="RVT_3"/>
    <property type="match status" value="1"/>
</dbReference>
<feature type="region of interest" description="Disordered" evidence="1">
    <location>
        <begin position="239"/>
        <end position="296"/>
    </location>
</feature>
<dbReference type="InterPro" id="IPR013078">
    <property type="entry name" value="His_Pase_superF_clade-1"/>
</dbReference>
<dbReference type="PROSITE" id="PS50879">
    <property type="entry name" value="RNASE_H_1"/>
    <property type="match status" value="1"/>
</dbReference>
<dbReference type="CDD" id="cd09279">
    <property type="entry name" value="RNase_HI_like"/>
    <property type="match status" value="1"/>
</dbReference>
<feature type="domain" description="RNase H type-1" evidence="2">
    <location>
        <begin position="3"/>
        <end position="135"/>
    </location>
</feature>
<dbReference type="InterPro" id="IPR002156">
    <property type="entry name" value="RNaseH_domain"/>
</dbReference>
<dbReference type="InterPro" id="IPR050275">
    <property type="entry name" value="PGM_Phosphatase"/>
</dbReference>
<organism evidence="3 4">
    <name type="scientific">Streptomyces bikiniensis</name>
    <dbReference type="NCBI Taxonomy" id="1896"/>
    <lineage>
        <taxon>Bacteria</taxon>
        <taxon>Bacillati</taxon>
        <taxon>Actinomycetota</taxon>
        <taxon>Actinomycetes</taxon>
        <taxon>Kitasatosporales</taxon>
        <taxon>Streptomycetaceae</taxon>
        <taxon>Streptomyces</taxon>
    </lineage>
</organism>
<accession>A0ABW8CQ07</accession>
<evidence type="ECO:0000259" key="2">
    <source>
        <dbReference type="PROSITE" id="PS50879"/>
    </source>
</evidence>
<dbReference type="EMBL" id="JBITYT010000002">
    <property type="protein sequence ID" value="MFI9118475.1"/>
    <property type="molecule type" value="Genomic_DNA"/>
</dbReference>
<dbReference type="PANTHER" id="PTHR48100">
    <property type="entry name" value="BROAD-SPECIFICITY PHOSPHATASE YOR283W-RELATED"/>
    <property type="match status" value="1"/>
</dbReference>
<dbReference type="Pfam" id="PF00300">
    <property type="entry name" value="His_Phos_1"/>
    <property type="match status" value="1"/>
</dbReference>